<comment type="caution">
    <text evidence="2">The sequence shown here is derived from an EMBL/GenBank/DDBJ whole genome shotgun (WGS) entry which is preliminary data.</text>
</comment>
<gene>
    <name evidence="2" type="ORF">H6P81_003102</name>
</gene>
<sequence>MAMKIALVALLAILLVQVFAAPAIALNIGLRDTYAPRREEPAMALALGFKKTTMPASILRICSQTLLDCITKFRNSGEATFSGNNCSVSAMVNEIYAVIEAALWAGRLIP</sequence>
<proteinExistence type="predicted"/>
<protein>
    <submittedName>
        <fullName evidence="2">Uncharacterized protein</fullName>
    </submittedName>
</protein>
<dbReference type="GO" id="GO:0006644">
    <property type="term" value="P:phospholipid metabolic process"/>
    <property type="evidence" value="ECO:0007669"/>
    <property type="project" value="InterPro"/>
</dbReference>
<dbReference type="AlphaFoldDB" id="A0AAV7FC72"/>
<dbReference type="GO" id="GO:0004623">
    <property type="term" value="F:phospholipase A2 activity"/>
    <property type="evidence" value="ECO:0007669"/>
    <property type="project" value="InterPro"/>
</dbReference>
<reference evidence="2 3" key="1">
    <citation type="submission" date="2021-07" db="EMBL/GenBank/DDBJ databases">
        <title>The Aristolochia fimbriata genome: insights into angiosperm evolution, floral development and chemical biosynthesis.</title>
        <authorList>
            <person name="Jiao Y."/>
        </authorList>
    </citation>
    <scope>NUCLEOTIDE SEQUENCE [LARGE SCALE GENOMIC DNA]</scope>
    <source>
        <strain evidence="2">IBCAS-2021</strain>
        <tissue evidence="2">Leaf</tissue>
    </source>
</reference>
<dbReference type="Gene3D" id="1.20.90.10">
    <property type="entry name" value="Phospholipase A2 domain"/>
    <property type="match status" value="1"/>
</dbReference>
<dbReference type="Proteomes" id="UP000825729">
    <property type="component" value="Unassembled WGS sequence"/>
</dbReference>
<name>A0AAV7FC72_ARIFI</name>
<keyword evidence="3" id="KW-1185">Reference proteome</keyword>
<accession>A0AAV7FC72</accession>
<dbReference type="GO" id="GO:0050482">
    <property type="term" value="P:arachidonate secretion"/>
    <property type="evidence" value="ECO:0007669"/>
    <property type="project" value="InterPro"/>
</dbReference>
<dbReference type="EMBL" id="JAINDJ010000002">
    <property type="protein sequence ID" value="KAG9458594.1"/>
    <property type="molecule type" value="Genomic_DNA"/>
</dbReference>
<evidence type="ECO:0000313" key="3">
    <source>
        <dbReference type="Proteomes" id="UP000825729"/>
    </source>
</evidence>
<evidence type="ECO:0000313" key="2">
    <source>
        <dbReference type="EMBL" id="KAG9458594.1"/>
    </source>
</evidence>
<feature type="chain" id="PRO_5043865834" evidence="1">
    <location>
        <begin position="21"/>
        <end position="110"/>
    </location>
</feature>
<keyword evidence="1" id="KW-0732">Signal</keyword>
<feature type="signal peptide" evidence="1">
    <location>
        <begin position="1"/>
        <end position="20"/>
    </location>
</feature>
<dbReference type="InterPro" id="IPR036444">
    <property type="entry name" value="PLipase_A2_dom_sf"/>
</dbReference>
<organism evidence="2 3">
    <name type="scientific">Aristolochia fimbriata</name>
    <name type="common">White veined hardy Dutchman's pipe vine</name>
    <dbReference type="NCBI Taxonomy" id="158543"/>
    <lineage>
        <taxon>Eukaryota</taxon>
        <taxon>Viridiplantae</taxon>
        <taxon>Streptophyta</taxon>
        <taxon>Embryophyta</taxon>
        <taxon>Tracheophyta</taxon>
        <taxon>Spermatophyta</taxon>
        <taxon>Magnoliopsida</taxon>
        <taxon>Magnoliidae</taxon>
        <taxon>Piperales</taxon>
        <taxon>Aristolochiaceae</taxon>
        <taxon>Aristolochia</taxon>
    </lineage>
</organism>
<evidence type="ECO:0000256" key="1">
    <source>
        <dbReference type="SAM" id="SignalP"/>
    </source>
</evidence>